<proteinExistence type="predicted"/>
<reference evidence="2" key="1">
    <citation type="submission" date="2018-12" db="EMBL/GenBank/DDBJ databases">
        <authorList>
            <person name="Jadhav K."/>
            <person name="Kushwaha B."/>
            <person name="Jadhav I."/>
        </authorList>
    </citation>
    <scope>NUCLEOTIDE SEQUENCE [LARGE SCALE GENOMIC DNA]</scope>
    <source>
        <strain evidence="2">SBS 10</strain>
    </source>
</reference>
<name>A0A3S0QS36_9GAMM</name>
<dbReference type="Gene3D" id="3.40.50.2300">
    <property type="match status" value="1"/>
</dbReference>
<evidence type="ECO:0000256" key="1">
    <source>
        <dbReference type="SAM" id="MobiDB-lite"/>
    </source>
</evidence>
<sequence>MTHYTYDAHSLAHGTGKSIVEDGGDTWFFTVDFAFGIGLEEQVSNVVREATRSSALPYPLDTTDFSSYPCQARPQRGDHQYHLQRRRHPTRSTPSQNSA</sequence>
<organism evidence="2">
    <name type="scientific">Billgrantia gudaonensis</name>
    <dbReference type="NCBI Taxonomy" id="376427"/>
    <lineage>
        <taxon>Bacteria</taxon>
        <taxon>Pseudomonadati</taxon>
        <taxon>Pseudomonadota</taxon>
        <taxon>Gammaproteobacteria</taxon>
        <taxon>Oceanospirillales</taxon>
        <taxon>Halomonadaceae</taxon>
        <taxon>Billgrantia</taxon>
    </lineage>
</organism>
<comment type="caution">
    <text evidence="2">The sequence shown here is derived from an EMBL/GenBank/DDBJ whole genome shotgun (WGS) entry which is preliminary data.</text>
</comment>
<dbReference type="EMBL" id="RXHI01000006">
    <property type="protein sequence ID" value="RUA22949.1"/>
    <property type="molecule type" value="Genomic_DNA"/>
</dbReference>
<dbReference type="AlphaFoldDB" id="A0A3S0QS36"/>
<feature type="region of interest" description="Disordered" evidence="1">
    <location>
        <begin position="66"/>
        <end position="99"/>
    </location>
</feature>
<gene>
    <name evidence="2" type="ORF">DSL92_02670</name>
</gene>
<evidence type="ECO:0000313" key="2">
    <source>
        <dbReference type="EMBL" id="RUA22949.1"/>
    </source>
</evidence>
<protein>
    <submittedName>
        <fullName evidence="2">Uncharacterized protein</fullName>
    </submittedName>
</protein>
<accession>A0A3S0QS36</accession>